<protein>
    <submittedName>
        <fullName evidence="1">Uncharacterized protein</fullName>
    </submittedName>
</protein>
<sequence length="67" mass="7223">MTLSLTNASKLDDIVCTTKLTLHHPDPQQLHLPALIHCHPYYRGGSSASFVTHKSTLPSNASSTPIA</sequence>
<keyword evidence="2" id="KW-1185">Reference proteome</keyword>
<name>A0ABP1AQA4_9BRYO</name>
<proteinExistence type="predicted"/>
<evidence type="ECO:0000313" key="2">
    <source>
        <dbReference type="Proteomes" id="UP001497522"/>
    </source>
</evidence>
<accession>A0ABP1AQA4</accession>
<dbReference type="EMBL" id="OZ023715">
    <property type="protein sequence ID" value="CAK9864676.1"/>
    <property type="molecule type" value="Genomic_DNA"/>
</dbReference>
<reference evidence="1" key="1">
    <citation type="submission" date="2024-03" db="EMBL/GenBank/DDBJ databases">
        <authorList>
            <consortium name="ELIXIR-Norway"/>
            <consortium name="Elixir Norway"/>
        </authorList>
    </citation>
    <scope>NUCLEOTIDE SEQUENCE</scope>
</reference>
<evidence type="ECO:0000313" key="1">
    <source>
        <dbReference type="EMBL" id="CAK9864676.1"/>
    </source>
</evidence>
<dbReference type="Proteomes" id="UP001497522">
    <property type="component" value="Chromosome 14"/>
</dbReference>
<organism evidence="1 2">
    <name type="scientific">Sphagnum jensenii</name>
    <dbReference type="NCBI Taxonomy" id="128206"/>
    <lineage>
        <taxon>Eukaryota</taxon>
        <taxon>Viridiplantae</taxon>
        <taxon>Streptophyta</taxon>
        <taxon>Embryophyta</taxon>
        <taxon>Bryophyta</taxon>
        <taxon>Sphagnophytina</taxon>
        <taxon>Sphagnopsida</taxon>
        <taxon>Sphagnales</taxon>
        <taxon>Sphagnaceae</taxon>
        <taxon>Sphagnum</taxon>
    </lineage>
</organism>
<gene>
    <name evidence="1" type="ORF">CSSPJE1EN2_LOCUS7671</name>
</gene>